<gene>
    <name evidence="1" type="ORF">ACFQ14_11820</name>
</gene>
<organism evidence="1 2">
    <name type="scientific">Pseudahrensia aquimaris</name>
    <dbReference type="NCBI Taxonomy" id="744461"/>
    <lineage>
        <taxon>Bacteria</taxon>
        <taxon>Pseudomonadati</taxon>
        <taxon>Pseudomonadota</taxon>
        <taxon>Alphaproteobacteria</taxon>
        <taxon>Hyphomicrobiales</taxon>
        <taxon>Ahrensiaceae</taxon>
        <taxon>Pseudahrensia</taxon>
    </lineage>
</organism>
<proteinExistence type="predicted"/>
<dbReference type="Pfam" id="PF05159">
    <property type="entry name" value="Capsule_synth"/>
    <property type="match status" value="2"/>
</dbReference>
<evidence type="ECO:0008006" key="3">
    <source>
        <dbReference type="Google" id="ProtNLM"/>
    </source>
</evidence>
<sequence>MKFSDISQKATRKARRLYHQPDSWRDEMQFVRRWAKLEPGAEDYLQFMGRNWQHAPDKPVIFLWKINPWKRRHLVDYLPEYRVAFVRFDTGPQTVFDRRPDLFEGEWKLGIWGNDVPKSLSSFAEQYKKNLVRIEDGFLRSMGSGVKHTRAHSLVFDDNGLYYDALGKSDVQKLIAETDLSADPDLAKNARDGLLLMRAARLSKYYTYFSDEPVELEDAEGRERVLIVGQVENDASIRYGSLERPNLLQRLTNKNFSNQQLVETASDKFANAQLHFRPHPDVGSRQSKKIADALPSQSLIVHSPNAPLADLTSQMDRIFTQTSLSGFEALIQGKKVTVAGAPFYAGHGLTDDLQQIPERTGKDVSLETLFAAVYLRYPRYVHPVSNGLSNFFEVAGHFIVEQVKHLDPREIPENWLDLEKLRSIEETLPSAVRVLLYLNTCPDSASATVDQIMQRVDDATLLHNFAQIVDLLVGTFNYDALLAVTNRALDQLEANDEIILHDPMLTDSVLSAVTFAQANLNGRVCRDIPDLIDKLVESYSEEGGNASAIHSYARALSNNLHYNPLVDLMNALSSVEKTDPALYHRLCTIIRSNPTRSERDHSRRRGLQVRCAELLKEHLAAKYPSRYDMFLNAALVGVATDSVSETQKGYDLLIGSFANNEFNLQSKSIESWGHLAKRSGHFYQIFDFFVKRGQFEQAKKMLAEHFFHKSAKTTTDQKARLETAWIALHAAKADHLGVIKAYSTASPMTQKDSRAIMRYAKALRAIGEFAEAKRTLNLRLQNVVEPAKRKSLKDEIAKIDFIRQTSRILKSYPQPVVPKGVVFLASQSCFNTLAMMTPALYALKKKGYAVVNLLEGMVEHDPTGIEYIDRFAGSIPSTLYHHQLDHDWEINWDERTVEAEGINFYQGFYERMSTRVRKYEVDINEDAANRDFSVYLKRADTCLSVCEDIFREVVQRKINVVMVSGNAHVVPFSVFRDFARAKDDPHLSFINCNVAYESYFSNLGSKYASTMCVTDMTLHKDRRAPFMALPEKFETWYAQNRSDSDLKQRADDMIKVNRNSSSSNETELEIVDWLKSERAAGKKVVCAFGKVPVDLNVPYDGGPAHKDMKDWLNHTVQSVAGADDVILLIKPHPHELRPEIALDLIDFFADLIEVDIPDNVRVLGHRDINVHALAPHLDLALLWNGSSSLELTALGIPVLMASWFGKHDYPVDLIYPESRDQYRSYLRAGKFKKPSKELRNRSAFLISYLGTPDVSILNEYSLRQLTNDRVGVPQWRWEQVNDLLQNGDDRMDLVADRMIEKFTGISR</sequence>
<name>A0ABW3FLQ9_9HYPH</name>
<protein>
    <recommendedName>
        <fullName evidence="3">Capsule polysaccharide biosynthesis protein</fullName>
    </recommendedName>
</protein>
<dbReference type="EMBL" id="JBHTJV010000009">
    <property type="protein sequence ID" value="MFD0917097.1"/>
    <property type="molecule type" value="Genomic_DNA"/>
</dbReference>
<dbReference type="RefSeq" id="WP_377212935.1">
    <property type="nucleotide sequence ID" value="NZ_JBHTJV010000009.1"/>
</dbReference>
<dbReference type="Proteomes" id="UP001597101">
    <property type="component" value="Unassembled WGS sequence"/>
</dbReference>
<accession>A0ABW3FLQ9</accession>
<evidence type="ECO:0000313" key="1">
    <source>
        <dbReference type="EMBL" id="MFD0917097.1"/>
    </source>
</evidence>
<reference evidence="2" key="1">
    <citation type="journal article" date="2019" name="Int. J. Syst. Evol. Microbiol.">
        <title>The Global Catalogue of Microorganisms (GCM) 10K type strain sequencing project: providing services to taxonomists for standard genome sequencing and annotation.</title>
        <authorList>
            <consortium name="The Broad Institute Genomics Platform"/>
            <consortium name="The Broad Institute Genome Sequencing Center for Infectious Disease"/>
            <person name="Wu L."/>
            <person name="Ma J."/>
        </authorList>
    </citation>
    <scope>NUCLEOTIDE SEQUENCE [LARGE SCALE GENOMIC DNA]</scope>
    <source>
        <strain evidence="2">CCUG 60023</strain>
    </source>
</reference>
<keyword evidence="2" id="KW-1185">Reference proteome</keyword>
<evidence type="ECO:0000313" key="2">
    <source>
        <dbReference type="Proteomes" id="UP001597101"/>
    </source>
</evidence>
<comment type="caution">
    <text evidence="1">The sequence shown here is derived from an EMBL/GenBank/DDBJ whole genome shotgun (WGS) entry which is preliminary data.</text>
</comment>
<dbReference type="InterPro" id="IPR007833">
    <property type="entry name" value="Capsule_polysaccharide_synth"/>
</dbReference>